<dbReference type="EMBL" id="CP150496">
    <property type="protein sequence ID" value="WYW56110.1"/>
    <property type="molecule type" value="Genomic_DNA"/>
</dbReference>
<accession>A0ABZ2TSQ0</accession>
<sequence length="132" mass="15536">MNYYKYCIKNYANFSGRARRKEYWIFLLCNLIIFTILGFLAEFINTFTSTNEGFLLIGIYGLFIITPHLACAVRRLHDVNKSGTYWFVRFIPLIGPIWLLILFLENSWEGQNKYGMNPKKMDTSELENIGKE</sequence>
<dbReference type="Pfam" id="PF05656">
    <property type="entry name" value="DUF805"/>
    <property type="match status" value="1"/>
</dbReference>
<dbReference type="Proteomes" id="UP001491088">
    <property type="component" value="Chromosome"/>
</dbReference>
<feature type="transmembrane region" description="Helical" evidence="1">
    <location>
        <begin position="23"/>
        <end position="41"/>
    </location>
</feature>
<keyword evidence="1" id="KW-0812">Transmembrane</keyword>
<gene>
    <name evidence="2" type="ORF">WG950_02380</name>
</gene>
<keyword evidence="1" id="KW-0472">Membrane</keyword>
<keyword evidence="3" id="KW-1185">Reference proteome</keyword>
<dbReference type="PANTHER" id="PTHR34980">
    <property type="entry name" value="INNER MEMBRANE PROTEIN-RELATED-RELATED"/>
    <property type="match status" value="1"/>
</dbReference>
<dbReference type="RefSeq" id="WP_340933988.1">
    <property type="nucleotide sequence ID" value="NZ_CP150496.1"/>
</dbReference>
<evidence type="ECO:0000313" key="2">
    <source>
        <dbReference type="EMBL" id="WYW56110.1"/>
    </source>
</evidence>
<feature type="transmembrane region" description="Helical" evidence="1">
    <location>
        <begin position="85"/>
        <end position="104"/>
    </location>
</feature>
<evidence type="ECO:0000313" key="3">
    <source>
        <dbReference type="Proteomes" id="UP001491088"/>
    </source>
</evidence>
<dbReference type="InterPro" id="IPR008523">
    <property type="entry name" value="DUF805"/>
</dbReference>
<evidence type="ECO:0000256" key="1">
    <source>
        <dbReference type="SAM" id="Phobius"/>
    </source>
</evidence>
<feature type="transmembrane region" description="Helical" evidence="1">
    <location>
        <begin position="53"/>
        <end position="73"/>
    </location>
</feature>
<name>A0ABZ2TSQ0_9FLAO</name>
<organism evidence="2 3">
    <name type="scientific">Polaribacter marinaquae</name>
    <dbReference type="NCBI Taxonomy" id="1642819"/>
    <lineage>
        <taxon>Bacteria</taxon>
        <taxon>Pseudomonadati</taxon>
        <taxon>Bacteroidota</taxon>
        <taxon>Flavobacteriia</taxon>
        <taxon>Flavobacteriales</taxon>
        <taxon>Flavobacteriaceae</taxon>
    </lineage>
</organism>
<reference evidence="2 3" key="1">
    <citation type="submission" date="2024-03" db="EMBL/GenBank/DDBJ databases">
        <authorList>
            <person name="Cao K."/>
        </authorList>
    </citation>
    <scope>NUCLEOTIDE SEQUENCE [LARGE SCALE GENOMIC DNA]</scope>
    <source>
        <strain evidence="2 3">MCCC 1K00696</strain>
    </source>
</reference>
<dbReference type="PANTHER" id="PTHR34980:SF2">
    <property type="entry name" value="INNER MEMBRANE PROTEIN YHAH-RELATED"/>
    <property type="match status" value="1"/>
</dbReference>
<protein>
    <submittedName>
        <fullName evidence="2">DUF805 domain-containing protein</fullName>
    </submittedName>
</protein>
<keyword evidence="1" id="KW-1133">Transmembrane helix</keyword>
<proteinExistence type="predicted"/>